<accession>A0ABN5DL69</accession>
<sequence length="279" mass="30101">MRELQASIINEMGVKPQIDPAAEVERRVAFLTEYLRSTGANGFVLGISGGVDSTLAGRLAQLAVQKVRAEGGDAHFVAVRLPHGVQHDEADAAAAMAWIGADREMTINIKGAADALRHEFASAAGHETSDFNAGNIKARLRMVAQYAIGGDEGLLVIGTDHAAESTVGFFTKFGDGGADILPLYGLNKRQIRSLLEHLGAPDPLWTKVPTADLLDGNPGRTDEDELGVSYDDIDDYLEGRDIPAPSAENIERRYLSSRHKRTTPVTITDTWWKGAPESR</sequence>
<dbReference type="RefSeq" id="WP_096882332.1">
    <property type="nucleotide sequence ID" value="NZ_CP023482.1"/>
</dbReference>
<dbReference type="EC" id="6.3.1.5" evidence="8 10"/>
<keyword evidence="13" id="KW-1185">Reference proteome</keyword>
<evidence type="ECO:0000256" key="4">
    <source>
        <dbReference type="ARBA" id="ARBA00022741"/>
    </source>
</evidence>
<keyword evidence="5 8" id="KW-0067">ATP-binding</keyword>
<comment type="pathway">
    <text evidence="8">Cofactor biosynthesis; NAD(+) biosynthesis; NAD(+) from deamido-NAD(+) (ammonia route): step 1/1.</text>
</comment>
<feature type="binding site" description="in other chain" evidence="8">
    <location>
        <position position="172"/>
    </location>
    <ligand>
        <name>deamido-NAD(+)</name>
        <dbReference type="ChEBI" id="CHEBI:58437"/>
        <note>ligand shared between two neighboring subunits</note>
    </ligand>
</feature>
<dbReference type="PANTHER" id="PTHR23090:SF7">
    <property type="entry name" value="NH(3)-DEPENDENT NAD(+) SYNTHETASE"/>
    <property type="match status" value="1"/>
</dbReference>
<feature type="binding site" evidence="8">
    <location>
        <position position="164"/>
    </location>
    <ligand>
        <name>Mg(2+)</name>
        <dbReference type="ChEBI" id="CHEBI:18420"/>
    </ligand>
</feature>
<evidence type="ECO:0000256" key="9">
    <source>
        <dbReference type="RuleBase" id="RU003811"/>
    </source>
</evidence>
<reference evidence="12 13" key="1">
    <citation type="journal article" date="2016" name="Int. J. Syst. Evol. Microbiol.">
        <title>Dermabacter jinjuensis sp. nov., a novel species of the genus Dermabacter isolated from a clinical specimen.</title>
        <authorList>
            <person name="Park Y.K."/>
            <person name="Lee K.M."/>
            <person name="Lee W.K."/>
            <person name="Cho M.J."/>
            <person name="Lee H.S."/>
            <person name="Cho Y.G."/>
            <person name="Lee Y.C."/>
            <person name="Lee W.K."/>
            <person name="Seong W.K."/>
            <person name="Hwang K.J."/>
        </authorList>
    </citation>
    <scope>NUCLEOTIDE SEQUENCE [LARGE SCALE GENOMIC DNA]</scope>
    <source>
        <strain evidence="12 13">32T</strain>
    </source>
</reference>
<evidence type="ECO:0000256" key="6">
    <source>
        <dbReference type="ARBA" id="ARBA00022842"/>
    </source>
</evidence>
<evidence type="ECO:0000256" key="8">
    <source>
        <dbReference type="HAMAP-Rule" id="MF_00193"/>
    </source>
</evidence>
<keyword evidence="6 8" id="KW-0460">Magnesium</keyword>
<name>A0ABN5DL69_9MICO</name>
<dbReference type="HAMAP" id="MF_00193">
    <property type="entry name" value="NadE_ammonia_dep"/>
    <property type="match status" value="1"/>
</dbReference>
<keyword evidence="7 8" id="KW-0520">NAD</keyword>
<keyword evidence="2 8" id="KW-0436">Ligase</keyword>
<evidence type="ECO:0000256" key="2">
    <source>
        <dbReference type="ARBA" id="ARBA00022598"/>
    </source>
</evidence>
<feature type="binding site" evidence="8">
    <location>
        <position position="188"/>
    </location>
    <ligand>
        <name>ATP</name>
        <dbReference type="ChEBI" id="CHEBI:30616"/>
    </ligand>
</feature>
<evidence type="ECO:0000256" key="1">
    <source>
        <dbReference type="ARBA" id="ARBA00005859"/>
    </source>
</evidence>
<evidence type="ECO:0000313" key="12">
    <source>
        <dbReference type="EMBL" id="ATH95745.1"/>
    </source>
</evidence>
<feature type="domain" description="NAD/GMP synthase" evidence="11">
    <location>
        <begin position="24"/>
        <end position="264"/>
    </location>
</feature>
<evidence type="ECO:0000256" key="3">
    <source>
        <dbReference type="ARBA" id="ARBA00022723"/>
    </source>
</evidence>
<evidence type="ECO:0000259" key="11">
    <source>
        <dbReference type="Pfam" id="PF02540"/>
    </source>
</evidence>
<feature type="binding site" description="in other chain" evidence="8">
    <location>
        <begin position="259"/>
        <end position="260"/>
    </location>
    <ligand>
        <name>deamido-NAD(+)</name>
        <dbReference type="ChEBI" id="CHEBI:58437"/>
        <note>ligand shared between two neighboring subunits</note>
    </ligand>
</feature>
<dbReference type="InterPro" id="IPR014729">
    <property type="entry name" value="Rossmann-like_a/b/a_fold"/>
</dbReference>
<dbReference type="Pfam" id="PF02540">
    <property type="entry name" value="NAD_synthase"/>
    <property type="match status" value="1"/>
</dbReference>
<dbReference type="InterPro" id="IPR003694">
    <property type="entry name" value="NAD_synthase"/>
</dbReference>
<keyword evidence="4 8" id="KW-0547">Nucleotide-binding</keyword>
<dbReference type="NCBIfam" id="NF001979">
    <property type="entry name" value="PRK00768.1"/>
    <property type="match status" value="1"/>
</dbReference>
<organism evidence="12 13">
    <name type="scientific">Dermabacter jinjuensis</name>
    <dbReference type="NCBI Taxonomy" id="1667168"/>
    <lineage>
        <taxon>Bacteria</taxon>
        <taxon>Bacillati</taxon>
        <taxon>Actinomycetota</taxon>
        <taxon>Actinomycetes</taxon>
        <taxon>Micrococcales</taxon>
        <taxon>Dermabacteraceae</taxon>
        <taxon>Dermabacter</taxon>
    </lineage>
</organism>
<dbReference type="InterPro" id="IPR022310">
    <property type="entry name" value="NAD/GMP_synthase"/>
</dbReference>
<protein>
    <recommendedName>
        <fullName evidence="8 10">NH(3)-dependent NAD(+) synthetase</fullName>
        <ecNumber evidence="8 10">6.3.1.5</ecNumber>
    </recommendedName>
</protein>
<feature type="binding site" evidence="8">
    <location>
        <position position="159"/>
    </location>
    <ligand>
        <name>ATP</name>
        <dbReference type="ChEBI" id="CHEBI:30616"/>
    </ligand>
</feature>
<gene>
    <name evidence="8" type="primary">nadE</name>
    <name evidence="12" type="ORF">COP05_00515</name>
</gene>
<feature type="binding site" evidence="8">
    <location>
        <begin position="46"/>
        <end position="53"/>
    </location>
    <ligand>
        <name>ATP</name>
        <dbReference type="ChEBI" id="CHEBI:30616"/>
    </ligand>
</feature>
<evidence type="ECO:0000256" key="5">
    <source>
        <dbReference type="ARBA" id="ARBA00022840"/>
    </source>
</evidence>
<dbReference type="SUPFAM" id="SSF52402">
    <property type="entry name" value="Adenine nucleotide alpha hydrolases-like"/>
    <property type="match status" value="1"/>
</dbReference>
<evidence type="ECO:0000256" key="7">
    <source>
        <dbReference type="ARBA" id="ARBA00023027"/>
    </source>
</evidence>
<comment type="function">
    <text evidence="8">Catalyzes the ATP-dependent amidation of deamido-NAD to form NAD. Uses ammonia as a nitrogen source.</text>
</comment>
<keyword evidence="3 8" id="KW-0479">Metal-binding</keyword>
<dbReference type="InterPro" id="IPR022926">
    <property type="entry name" value="NH(3)-dep_NAD(+)_synth"/>
</dbReference>
<dbReference type="NCBIfam" id="TIGR00552">
    <property type="entry name" value="nadE"/>
    <property type="match status" value="1"/>
</dbReference>
<dbReference type="Gene3D" id="3.40.50.620">
    <property type="entry name" value="HUPs"/>
    <property type="match status" value="1"/>
</dbReference>
<feature type="binding site" evidence="8">
    <location>
        <position position="52"/>
    </location>
    <ligand>
        <name>Mg(2+)</name>
        <dbReference type="ChEBI" id="CHEBI:18420"/>
    </ligand>
</feature>
<feature type="binding site" description="in other chain" evidence="8">
    <location>
        <position position="139"/>
    </location>
    <ligand>
        <name>deamido-NAD(+)</name>
        <dbReference type="ChEBI" id="CHEBI:58437"/>
        <note>ligand shared between two neighboring subunits</note>
    </ligand>
</feature>
<comment type="catalytic activity">
    <reaction evidence="8 10">
        <text>deamido-NAD(+) + NH4(+) + ATP = AMP + diphosphate + NAD(+) + H(+)</text>
        <dbReference type="Rhea" id="RHEA:21188"/>
        <dbReference type="ChEBI" id="CHEBI:15378"/>
        <dbReference type="ChEBI" id="CHEBI:28938"/>
        <dbReference type="ChEBI" id="CHEBI:30616"/>
        <dbReference type="ChEBI" id="CHEBI:33019"/>
        <dbReference type="ChEBI" id="CHEBI:57540"/>
        <dbReference type="ChEBI" id="CHEBI:58437"/>
        <dbReference type="ChEBI" id="CHEBI:456215"/>
        <dbReference type="EC" id="6.3.1.5"/>
    </reaction>
</comment>
<dbReference type="PANTHER" id="PTHR23090">
    <property type="entry name" value="NH 3 /GLUTAMINE-DEPENDENT NAD + SYNTHETASE"/>
    <property type="match status" value="1"/>
</dbReference>
<evidence type="ECO:0000256" key="10">
    <source>
        <dbReference type="RuleBase" id="RU003812"/>
    </source>
</evidence>
<feature type="binding site" evidence="8">
    <location>
        <position position="179"/>
    </location>
    <ligand>
        <name>deamido-NAD(+)</name>
        <dbReference type="ChEBI" id="CHEBI:58437"/>
        <note>ligand shared between two neighboring subunits</note>
    </ligand>
</feature>
<evidence type="ECO:0000313" key="13">
    <source>
        <dbReference type="Proteomes" id="UP000815698"/>
    </source>
</evidence>
<proteinExistence type="inferred from homology"/>
<comment type="similarity">
    <text evidence="1 8 9">Belongs to the NAD synthetase family.</text>
</comment>
<dbReference type="EMBL" id="CP023482">
    <property type="protein sequence ID" value="ATH95745.1"/>
    <property type="molecule type" value="Genomic_DNA"/>
</dbReference>
<dbReference type="Proteomes" id="UP000815698">
    <property type="component" value="Chromosome"/>
</dbReference>
<feature type="binding site" evidence="8">
    <location>
        <position position="210"/>
    </location>
    <ligand>
        <name>ATP</name>
        <dbReference type="ChEBI" id="CHEBI:30616"/>
    </ligand>
</feature>
<dbReference type="CDD" id="cd00553">
    <property type="entry name" value="NAD_synthase"/>
    <property type="match status" value="1"/>
</dbReference>
<comment type="subunit">
    <text evidence="8">Homodimer.</text>
</comment>